<evidence type="ECO:0000256" key="1">
    <source>
        <dbReference type="ARBA" id="ARBA00022737"/>
    </source>
</evidence>
<feature type="compositionally biased region" description="Polar residues" evidence="3">
    <location>
        <begin position="197"/>
        <end position="234"/>
    </location>
</feature>
<feature type="repeat" description="PPR" evidence="2">
    <location>
        <begin position="385"/>
        <end position="419"/>
    </location>
</feature>
<dbReference type="Pfam" id="PF13041">
    <property type="entry name" value="PPR_2"/>
    <property type="match status" value="2"/>
</dbReference>
<dbReference type="Pfam" id="PF24603">
    <property type="entry name" value="TPR_30"/>
    <property type="match status" value="1"/>
</dbReference>
<dbReference type="Proteomes" id="UP000019484">
    <property type="component" value="Unassembled WGS sequence"/>
</dbReference>
<dbReference type="AlphaFoldDB" id="W9YXI2"/>
<evidence type="ECO:0000313" key="6">
    <source>
        <dbReference type="Proteomes" id="UP000019484"/>
    </source>
</evidence>
<comment type="caution">
    <text evidence="5">The sequence shown here is derived from an EMBL/GenBank/DDBJ whole genome shotgun (WGS) entry which is preliminary data.</text>
</comment>
<sequence length="1280" mass="139180">MPFKPFAHLARVSFAKGIAHTYAPSVVAAGQSLGQFQNYPVAKFSKTAHLQNAFSSPSGSGAGAKAGHSSQSSGGDAGLAQYYAAWQHAQQTGDDSEWKQHQFARRIGWKQQDKIVSSTPQRSESRAVGILRPTVRLPVSRVDSGRATPQIEDVVEDSVEVEESWVKQDEKEAQARDAPLQLAETTGRDEEAGGPVRSSSPATSTVRETSTDLESSSYTQEHSTAPTDIASSVSDEPTLSDQIVLLGQQQRYAEIPALFETIIKEGHVPSVDAYNHILISAINLSTGYQPWPRALEVYGDMTKRAVELNAASYSILLRFLAARSLEAYQVQKHLGQRAARYGSDGALVFPSATRQQQLYAADTSLAFATKLYNIARATVQDFQLSTSVYNALVKACAQAGLVDHMNNLLADMDTQGIQLEHRLYTVVIDAQASKQDIHAAQALYEEYRDLAIKRAANDPLDMQVYASLIKAYYACGLAESGLHFYEKILQSFQGSANEQALAEALTSAFILNGLVRYHLDQGSYATAASSINGYTLSPLVRDQALSLISTAAADADSVTEAIECFDAITLSNLKAEPAMAVAAMYIRAGDVAQAKSTWNKARSLPIVPTTDFTTMYALALINAGSVEEGISEARSMFQHIRAGANSEVTRQLAVAEIDEAIVLFGEAFSQQQAVVSAPTSISLLRAMIENGGLVSPVAQHAIASLGPECVHQLNAQDIALALHVQAQMLLSHESLDIAHMARFSHLLETVLNRGIPMDPSTVHVVSECLPKVAVARPDLLQRWQQLLNPAPIAPVTVQLPAPLSPHSVVLENVSVADAYDPYAHTTDYRASKAISELVESTSGRIENHLNDGLTRLRNIRRAGRNLHYTAYAKLITAASKAKQPRLIHDILAMAQADVPISLQIPSVRAGWISILDSIVAACLTVGDRELAAKYHQELLDMGAAPSANTFGIYITTLEGTFDEATEAVKIFQRALSEGVTPSVFLYNAVIGKLGKARRIDDCLRYFGDMEGRGIRPSSVTYGTLVNALCRTSEERFAVDMFDEMEAAPNYRPRPAPYNSIIQYFLNTKRDRSKVLRYYERMKSKNIKPTSHTYKLLIESFATLEPVNFAAAEGILSEMKKAGVQPEAVHYGSLIHAKGCVMHDLPAAKAIFDSVLHVEHIRPTDTLYQNLLEAMVANHEVINTPEVLSDMARRGVSMTPYIANTLIHGWAGEGDVSKAKEIYNQLGAAKREPSTYEAMTRAFLSAEDRAGANAVVQEMLTKGYPAAVTEKVLALVGGTTV</sequence>
<reference evidence="5 6" key="1">
    <citation type="submission" date="2013-03" db="EMBL/GenBank/DDBJ databases">
        <title>The Genome Sequence of Capronia coronata CBS 617.96.</title>
        <authorList>
            <consortium name="The Broad Institute Genomics Platform"/>
            <person name="Cuomo C."/>
            <person name="de Hoog S."/>
            <person name="Gorbushina A."/>
            <person name="Walker B."/>
            <person name="Young S.K."/>
            <person name="Zeng Q."/>
            <person name="Gargeya S."/>
            <person name="Fitzgerald M."/>
            <person name="Haas B."/>
            <person name="Abouelleil A."/>
            <person name="Allen A.W."/>
            <person name="Alvarado L."/>
            <person name="Arachchi H.M."/>
            <person name="Berlin A.M."/>
            <person name="Chapman S.B."/>
            <person name="Gainer-Dewar J."/>
            <person name="Goldberg J."/>
            <person name="Griggs A."/>
            <person name="Gujja S."/>
            <person name="Hansen M."/>
            <person name="Howarth C."/>
            <person name="Imamovic A."/>
            <person name="Ireland A."/>
            <person name="Larimer J."/>
            <person name="McCowan C."/>
            <person name="Murphy C."/>
            <person name="Pearson M."/>
            <person name="Poon T.W."/>
            <person name="Priest M."/>
            <person name="Roberts A."/>
            <person name="Saif S."/>
            <person name="Shea T."/>
            <person name="Sisk P."/>
            <person name="Sykes S."/>
            <person name="Wortman J."/>
            <person name="Nusbaum C."/>
            <person name="Birren B."/>
        </authorList>
    </citation>
    <scope>NUCLEOTIDE SEQUENCE [LARGE SCALE GENOMIC DNA]</scope>
    <source>
        <strain evidence="5 6">CBS 617.96</strain>
    </source>
</reference>
<dbReference type="Gene3D" id="1.25.40.10">
    <property type="entry name" value="Tetratricopeptide repeat domain"/>
    <property type="match status" value="4"/>
</dbReference>
<dbReference type="RefSeq" id="XP_007721859.1">
    <property type="nucleotide sequence ID" value="XM_007723669.1"/>
</dbReference>
<dbReference type="GO" id="GO:0031930">
    <property type="term" value="P:mitochondria-nucleus signaling pathway"/>
    <property type="evidence" value="ECO:0007669"/>
    <property type="project" value="TreeGrafter"/>
</dbReference>
<dbReference type="InterPro" id="IPR057585">
    <property type="entry name" value="TPR_dom_fungi"/>
</dbReference>
<dbReference type="OrthoDB" id="411857at2759"/>
<dbReference type="InterPro" id="IPR002885">
    <property type="entry name" value="PPR_rpt"/>
</dbReference>
<dbReference type="HOGENOM" id="CLU_002863_0_0_1"/>
<organism evidence="5 6">
    <name type="scientific">Capronia coronata CBS 617.96</name>
    <dbReference type="NCBI Taxonomy" id="1182541"/>
    <lineage>
        <taxon>Eukaryota</taxon>
        <taxon>Fungi</taxon>
        <taxon>Dikarya</taxon>
        <taxon>Ascomycota</taxon>
        <taxon>Pezizomycotina</taxon>
        <taxon>Eurotiomycetes</taxon>
        <taxon>Chaetothyriomycetidae</taxon>
        <taxon>Chaetothyriales</taxon>
        <taxon>Herpotrichiellaceae</taxon>
        <taxon>Capronia</taxon>
    </lineage>
</organism>
<evidence type="ECO:0000256" key="2">
    <source>
        <dbReference type="PROSITE-ProRule" id="PRU00708"/>
    </source>
</evidence>
<dbReference type="PANTHER" id="PTHR47936">
    <property type="entry name" value="PPR_LONG DOMAIN-CONTAINING PROTEIN"/>
    <property type="match status" value="1"/>
</dbReference>
<feature type="region of interest" description="Disordered" evidence="3">
    <location>
        <begin position="163"/>
        <end position="234"/>
    </location>
</feature>
<dbReference type="InterPro" id="IPR011990">
    <property type="entry name" value="TPR-like_helical_dom_sf"/>
</dbReference>
<evidence type="ECO:0000313" key="5">
    <source>
        <dbReference type="EMBL" id="EXJ94365.1"/>
    </source>
</evidence>
<feature type="repeat" description="PPR" evidence="2">
    <location>
        <begin position="1089"/>
        <end position="1125"/>
    </location>
</feature>
<dbReference type="EMBL" id="AMWN01000002">
    <property type="protein sequence ID" value="EXJ94365.1"/>
    <property type="molecule type" value="Genomic_DNA"/>
</dbReference>
<dbReference type="Pfam" id="PF01535">
    <property type="entry name" value="PPR"/>
    <property type="match status" value="2"/>
</dbReference>
<dbReference type="Pfam" id="PF13812">
    <property type="entry name" value="PPR_3"/>
    <property type="match status" value="1"/>
</dbReference>
<protein>
    <recommendedName>
        <fullName evidence="4">Tetratricopeptide repeat domain-containing protein</fullName>
    </recommendedName>
</protein>
<keyword evidence="6" id="KW-1185">Reference proteome</keyword>
<dbReference type="eggNOG" id="KOG4197">
    <property type="taxonomic scope" value="Eukaryota"/>
</dbReference>
<dbReference type="PANTHER" id="PTHR47936:SF3">
    <property type="entry name" value="PENTACOTRIPEPTIDE-REPEAT REGION OF PRORP DOMAIN-CONTAINING PROTEIN"/>
    <property type="match status" value="1"/>
</dbReference>
<dbReference type="GeneID" id="19157658"/>
<name>W9YXI2_9EURO</name>
<dbReference type="NCBIfam" id="TIGR00756">
    <property type="entry name" value="PPR"/>
    <property type="match status" value="3"/>
</dbReference>
<feature type="repeat" description="PPR" evidence="2">
    <location>
        <begin position="1017"/>
        <end position="1047"/>
    </location>
</feature>
<evidence type="ECO:0000256" key="3">
    <source>
        <dbReference type="SAM" id="MobiDB-lite"/>
    </source>
</evidence>
<feature type="compositionally biased region" description="Basic and acidic residues" evidence="3">
    <location>
        <begin position="164"/>
        <end position="175"/>
    </location>
</feature>
<dbReference type="STRING" id="1182541.W9YXI2"/>
<keyword evidence="1" id="KW-0677">Repeat</keyword>
<accession>W9YXI2</accession>
<feature type="repeat" description="PPR" evidence="2">
    <location>
        <begin position="982"/>
        <end position="1016"/>
    </location>
</feature>
<feature type="domain" description="Tetratricopeptide repeat" evidence="4">
    <location>
        <begin position="505"/>
        <end position="601"/>
    </location>
</feature>
<dbReference type="PROSITE" id="PS51375">
    <property type="entry name" value="PPR"/>
    <property type="match status" value="4"/>
</dbReference>
<gene>
    <name evidence="5" type="ORF">A1O1_02759</name>
</gene>
<proteinExistence type="predicted"/>
<evidence type="ECO:0000259" key="4">
    <source>
        <dbReference type="Pfam" id="PF24603"/>
    </source>
</evidence>